<comment type="similarity">
    <text evidence="1">Belongs to the bacterial solute-binding protein 5 family.</text>
</comment>
<feature type="signal peptide" evidence="6">
    <location>
        <begin position="1"/>
        <end position="21"/>
    </location>
</feature>
<dbReference type="PANTHER" id="PTHR30290:SF38">
    <property type="entry name" value="D,D-DIPEPTIDE-BINDING PERIPLASMIC PROTEIN DDPA-RELATED"/>
    <property type="match status" value="1"/>
</dbReference>
<name>A0A1B2FEL0_PSEPU</name>
<keyword evidence="4" id="KW-0571">Peptide transport</keyword>
<reference evidence="8" key="1">
    <citation type="submission" date="2016-07" db="EMBL/GenBank/DDBJ databases">
        <title>New class B carbapenemase carried by novel plasmid in Pseudomonas putida enviromental strain in eastern Amazonia.</title>
        <authorList>
            <person name="Souza C.O."/>
            <person name="Lima K.V."/>
            <person name="Brasiliense D.M."/>
            <person name="Perez-Chaparro P.J."/>
            <person name="Mamizuka E.M."/>
            <person name="Lima M.O."/>
            <person name="Lima L.N."/>
            <person name="McCulloch J.A."/>
        </authorList>
    </citation>
    <scope>NUCLEOTIDE SEQUENCE [LARGE SCALE GENOMIC DNA]</scope>
    <source>
        <strain evidence="8">IEC33019</strain>
    </source>
</reference>
<dbReference type="EMBL" id="CP016634">
    <property type="protein sequence ID" value="ANY90669.1"/>
    <property type="molecule type" value="Genomic_DNA"/>
</dbReference>
<dbReference type="SUPFAM" id="SSF53850">
    <property type="entry name" value="Periplasmic binding protein-like II"/>
    <property type="match status" value="1"/>
</dbReference>
<sequence>MRVAALSLMFTSLFAAGLAQAAPLAVCTEASPEGFDVVQYNSLTTTNASADVLMNRLVEFDASQGRVVPSLAESWTVSDDGLIYDFKLRNGVKFHTTPWFKPSRELDADDVLFSFQRMLYPAHAWHKTAPGGYPHAQSLQLASLIKLIEAPEPHTVRFTLTHPDATFLATLSMGFASIYSAEYADKLLKAGTPEKLNSQPVGTGPFVFQRFQKDAVVRYRANPDYFAGKPAVDPLIYAITPDANVRLQKLKRGECQVALSPKPLDITEAGKDGNLKTASTPAFMTAFVALNSQHPPLDKPEVRQAINLAFDKPAYLKAVFEGTATAANGPYPPNTWSYAKDLPGYTLDLKKAKALLAKAGFADGFATTIWTRPSGSLLNPNPSLGAQMLQADLAKIGIKAEIRVIEWGELIRRAKAGEHDLLFMGWAGDNGDPDNFLSPQFSCAAVKSGTNFARFCDNRLDQLISAGRTTNDQSVRSRLYQQAQTLIQQQALWLPLAHPTAATLLRQGVEGYQVSPFGRLDFSKVSVTR</sequence>
<dbReference type="CDD" id="cd08493">
    <property type="entry name" value="PBP2_DppA_like"/>
    <property type="match status" value="1"/>
</dbReference>
<keyword evidence="3 6" id="KW-0732">Signal</keyword>
<evidence type="ECO:0000256" key="6">
    <source>
        <dbReference type="SAM" id="SignalP"/>
    </source>
</evidence>
<dbReference type="PANTHER" id="PTHR30290">
    <property type="entry name" value="PERIPLASMIC BINDING COMPONENT OF ABC TRANSPORTER"/>
    <property type="match status" value="1"/>
</dbReference>
<dbReference type="GO" id="GO:0043190">
    <property type="term" value="C:ATP-binding cassette (ABC) transporter complex"/>
    <property type="evidence" value="ECO:0007669"/>
    <property type="project" value="InterPro"/>
</dbReference>
<dbReference type="RefSeq" id="WP_070093843.1">
    <property type="nucleotide sequence ID" value="NZ_CP016634.1"/>
</dbReference>
<dbReference type="GO" id="GO:0042938">
    <property type="term" value="P:dipeptide transport"/>
    <property type="evidence" value="ECO:0007669"/>
    <property type="project" value="TreeGrafter"/>
</dbReference>
<evidence type="ECO:0000256" key="2">
    <source>
        <dbReference type="ARBA" id="ARBA00022448"/>
    </source>
</evidence>
<dbReference type="InterPro" id="IPR000914">
    <property type="entry name" value="SBP_5_dom"/>
</dbReference>
<evidence type="ECO:0000256" key="3">
    <source>
        <dbReference type="ARBA" id="ARBA00022729"/>
    </source>
</evidence>
<evidence type="ECO:0000313" key="8">
    <source>
        <dbReference type="EMBL" id="ANY90669.1"/>
    </source>
</evidence>
<evidence type="ECO:0000259" key="7">
    <source>
        <dbReference type="Pfam" id="PF00496"/>
    </source>
</evidence>
<keyword evidence="2" id="KW-0813">Transport</keyword>
<dbReference type="FunFam" id="3.40.190.10:FF:000036">
    <property type="entry name" value="Dipeptide ABC transporter, substrate-binding protein"/>
    <property type="match status" value="1"/>
</dbReference>
<organism evidence="8">
    <name type="scientific">Pseudomonas putida</name>
    <name type="common">Arthrobacter siderocapsulatus</name>
    <dbReference type="NCBI Taxonomy" id="303"/>
    <lineage>
        <taxon>Bacteria</taxon>
        <taxon>Pseudomonadati</taxon>
        <taxon>Pseudomonadota</taxon>
        <taxon>Gammaproteobacteria</taxon>
        <taxon>Pseudomonadales</taxon>
        <taxon>Pseudomonadaceae</taxon>
        <taxon>Pseudomonas</taxon>
    </lineage>
</organism>
<evidence type="ECO:0000256" key="5">
    <source>
        <dbReference type="ARBA" id="ARBA00022927"/>
    </source>
</evidence>
<dbReference type="Gene3D" id="3.10.105.10">
    <property type="entry name" value="Dipeptide-binding Protein, Domain 3"/>
    <property type="match status" value="1"/>
</dbReference>
<dbReference type="PIRSF" id="PIRSF002741">
    <property type="entry name" value="MppA"/>
    <property type="match status" value="1"/>
</dbReference>
<dbReference type="Gene3D" id="3.90.76.10">
    <property type="entry name" value="Dipeptide-binding Protein, Domain 1"/>
    <property type="match status" value="1"/>
</dbReference>
<feature type="chain" id="PRO_5008536928" evidence="6">
    <location>
        <begin position="22"/>
        <end position="529"/>
    </location>
</feature>
<dbReference type="InterPro" id="IPR039424">
    <property type="entry name" value="SBP_5"/>
</dbReference>
<protein>
    <submittedName>
        <fullName evidence="8">Periplasmic dipeptide transport protein</fullName>
    </submittedName>
</protein>
<accession>A0A1B2FEL0</accession>
<dbReference type="GO" id="GO:0030288">
    <property type="term" value="C:outer membrane-bounded periplasmic space"/>
    <property type="evidence" value="ECO:0007669"/>
    <property type="project" value="TreeGrafter"/>
</dbReference>
<dbReference type="AlphaFoldDB" id="A0A1B2FEL0"/>
<proteinExistence type="inferred from homology"/>
<dbReference type="Gene3D" id="3.40.190.10">
    <property type="entry name" value="Periplasmic binding protein-like II"/>
    <property type="match status" value="1"/>
</dbReference>
<evidence type="ECO:0000256" key="1">
    <source>
        <dbReference type="ARBA" id="ARBA00005695"/>
    </source>
</evidence>
<dbReference type="GO" id="GO:0015031">
    <property type="term" value="P:protein transport"/>
    <property type="evidence" value="ECO:0007669"/>
    <property type="project" value="UniProtKB-KW"/>
</dbReference>
<dbReference type="Pfam" id="PF00496">
    <property type="entry name" value="SBP_bac_5"/>
    <property type="match status" value="1"/>
</dbReference>
<keyword evidence="5" id="KW-0653">Protein transport</keyword>
<feature type="domain" description="Solute-binding protein family 5" evidence="7">
    <location>
        <begin position="67"/>
        <end position="445"/>
    </location>
</feature>
<gene>
    <name evidence="8" type="primary">dppA_4</name>
    <name evidence="8" type="ORF">IEC33019_5189</name>
</gene>
<dbReference type="GO" id="GO:1904680">
    <property type="term" value="F:peptide transmembrane transporter activity"/>
    <property type="evidence" value="ECO:0007669"/>
    <property type="project" value="TreeGrafter"/>
</dbReference>
<dbReference type="InterPro" id="IPR030678">
    <property type="entry name" value="Peptide/Ni-bd"/>
</dbReference>
<evidence type="ECO:0000256" key="4">
    <source>
        <dbReference type="ARBA" id="ARBA00022856"/>
    </source>
</evidence>